<dbReference type="InterPro" id="IPR029066">
    <property type="entry name" value="PLP-binding_barrel"/>
</dbReference>
<dbReference type="Proteomes" id="UP001596540">
    <property type="component" value="Unassembled WGS sequence"/>
</dbReference>
<evidence type="ECO:0000259" key="1">
    <source>
        <dbReference type="Pfam" id="PF01168"/>
    </source>
</evidence>
<proteinExistence type="predicted"/>
<dbReference type="Pfam" id="PF01168">
    <property type="entry name" value="Ala_racemase_N"/>
    <property type="match status" value="1"/>
</dbReference>
<dbReference type="InterPro" id="IPR051466">
    <property type="entry name" value="D-amino_acid_metab_enzyme"/>
</dbReference>
<protein>
    <submittedName>
        <fullName evidence="2">Amino acid deaminase/aldolase</fullName>
    </submittedName>
</protein>
<name>A0ABW2KJ38_9ACTN</name>
<gene>
    <name evidence="2" type="ORF">ACFQRF_19885</name>
</gene>
<dbReference type="InterPro" id="IPR001608">
    <property type="entry name" value="Ala_racemase_N"/>
</dbReference>
<reference evidence="3" key="1">
    <citation type="journal article" date="2019" name="Int. J. Syst. Evol. Microbiol.">
        <title>The Global Catalogue of Microorganisms (GCM) 10K type strain sequencing project: providing services to taxonomists for standard genome sequencing and annotation.</title>
        <authorList>
            <consortium name="The Broad Institute Genomics Platform"/>
            <consortium name="The Broad Institute Genome Sequencing Center for Infectious Disease"/>
            <person name="Wu L."/>
            <person name="Ma J."/>
        </authorList>
    </citation>
    <scope>NUCLEOTIDE SEQUENCE [LARGE SCALE GENOMIC DNA]</scope>
    <source>
        <strain evidence="3">CGMCC 4.7382</strain>
    </source>
</reference>
<dbReference type="RefSeq" id="WP_379872640.1">
    <property type="nucleotide sequence ID" value="NZ_JBHTBH010000009.1"/>
</dbReference>
<dbReference type="PANTHER" id="PTHR28004">
    <property type="entry name" value="ZGC:162816-RELATED"/>
    <property type="match status" value="1"/>
</dbReference>
<dbReference type="SUPFAM" id="SSF51419">
    <property type="entry name" value="PLP-binding barrel"/>
    <property type="match status" value="1"/>
</dbReference>
<keyword evidence="3" id="KW-1185">Reference proteome</keyword>
<comment type="caution">
    <text evidence="2">The sequence shown here is derived from an EMBL/GenBank/DDBJ whole genome shotgun (WGS) entry which is preliminary data.</text>
</comment>
<evidence type="ECO:0000313" key="2">
    <source>
        <dbReference type="EMBL" id="MFC7329999.1"/>
    </source>
</evidence>
<accession>A0ABW2KJ38</accession>
<sequence>MTTVRDRYDAATAGLHPPFAIVDLPAFHANAADLVRRAAGTPVRVASKSVRCRHLLRDVLARPGFAGILALTLPEALWLAGRDPDDAAPAPVSDDILVGYPTVDTRALAALAADPRALDAITLMVDDVAHLDLITAAAPDPARPIRVCLDIDTSWQPLGPRLRLGALRSPIRTPAQAAALAREITRRPQLRLDGVMAYEAQIAGIGDAPAGRPLYGRVVRWTQRRSATELARRRAAIVDAVRQVADLRFVNGGGTGSLHLTARERAITEVAAGSGLYHPRLFDDYRAFTGRPAALFALPIVRRPGPSVATALGGGYPASGAPGPDRLPQPHLPHGLRYSPTEGAGETQTPLRGAAADTLAVGDRVWMRHAKAGELCERFTELHLIDGARLAATVPTYRGEGRAFL</sequence>
<dbReference type="Gene3D" id="3.20.20.10">
    <property type="entry name" value="Alanine racemase"/>
    <property type="match status" value="1"/>
</dbReference>
<dbReference type="EMBL" id="JBHTBH010000009">
    <property type="protein sequence ID" value="MFC7329999.1"/>
    <property type="molecule type" value="Genomic_DNA"/>
</dbReference>
<feature type="domain" description="Alanine racemase N-terminal" evidence="1">
    <location>
        <begin position="22"/>
        <end position="277"/>
    </location>
</feature>
<dbReference type="PANTHER" id="PTHR28004:SF2">
    <property type="entry name" value="D-SERINE DEHYDRATASE"/>
    <property type="match status" value="1"/>
</dbReference>
<evidence type="ECO:0000313" key="3">
    <source>
        <dbReference type="Proteomes" id="UP001596540"/>
    </source>
</evidence>
<dbReference type="CDD" id="cd06813">
    <property type="entry name" value="PLPDE_III_DSD_D-TA_like_2"/>
    <property type="match status" value="1"/>
</dbReference>
<organism evidence="2 3">
    <name type="scientific">Marinactinospora rubrisoli</name>
    <dbReference type="NCBI Taxonomy" id="2715399"/>
    <lineage>
        <taxon>Bacteria</taxon>
        <taxon>Bacillati</taxon>
        <taxon>Actinomycetota</taxon>
        <taxon>Actinomycetes</taxon>
        <taxon>Streptosporangiales</taxon>
        <taxon>Nocardiopsidaceae</taxon>
        <taxon>Marinactinospora</taxon>
    </lineage>
</organism>